<dbReference type="Pfam" id="PF01594">
    <property type="entry name" value="AI-2E_transport"/>
    <property type="match status" value="1"/>
</dbReference>
<feature type="compositionally biased region" description="Basic and acidic residues" evidence="8">
    <location>
        <begin position="370"/>
        <end position="380"/>
    </location>
</feature>
<accession>A0A562URB8</accession>
<comment type="subcellular location">
    <subcellularLocation>
        <location evidence="1">Cell membrane</location>
        <topology evidence="1">Multi-pass membrane protein</topology>
    </subcellularLocation>
</comment>
<reference evidence="10 11" key="1">
    <citation type="journal article" date="2013" name="Stand. Genomic Sci.">
        <title>Genomic Encyclopedia of Type Strains, Phase I: The one thousand microbial genomes (KMG-I) project.</title>
        <authorList>
            <person name="Kyrpides N.C."/>
            <person name="Woyke T."/>
            <person name="Eisen J.A."/>
            <person name="Garrity G."/>
            <person name="Lilburn T.G."/>
            <person name="Beck B.J."/>
            <person name="Whitman W.B."/>
            <person name="Hugenholtz P."/>
            <person name="Klenk H.P."/>
        </authorList>
    </citation>
    <scope>NUCLEOTIDE SEQUENCE [LARGE SCALE GENOMIC DNA]</scope>
    <source>
        <strain evidence="10 11">DSM 45044</strain>
    </source>
</reference>
<gene>
    <name evidence="10" type="ORF">LX16_4376</name>
</gene>
<feature type="region of interest" description="Disordered" evidence="8">
    <location>
        <begin position="342"/>
        <end position="396"/>
    </location>
</feature>
<comment type="caution">
    <text evidence="10">The sequence shown here is derived from an EMBL/GenBank/DDBJ whole genome shotgun (WGS) entry which is preliminary data.</text>
</comment>
<keyword evidence="11" id="KW-1185">Reference proteome</keyword>
<keyword evidence="5 9" id="KW-0812">Transmembrane</keyword>
<proteinExistence type="inferred from homology"/>
<evidence type="ECO:0000256" key="7">
    <source>
        <dbReference type="ARBA" id="ARBA00023136"/>
    </source>
</evidence>
<dbReference type="Proteomes" id="UP000321617">
    <property type="component" value="Unassembled WGS sequence"/>
</dbReference>
<feature type="transmembrane region" description="Helical" evidence="9">
    <location>
        <begin position="146"/>
        <end position="173"/>
    </location>
</feature>
<evidence type="ECO:0000256" key="2">
    <source>
        <dbReference type="ARBA" id="ARBA00009773"/>
    </source>
</evidence>
<dbReference type="PANTHER" id="PTHR21716">
    <property type="entry name" value="TRANSMEMBRANE PROTEIN"/>
    <property type="match status" value="1"/>
</dbReference>
<evidence type="ECO:0000256" key="1">
    <source>
        <dbReference type="ARBA" id="ARBA00004651"/>
    </source>
</evidence>
<evidence type="ECO:0000256" key="8">
    <source>
        <dbReference type="SAM" id="MobiDB-lite"/>
    </source>
</evidence>
<dbReference type="EMBL" id="VLLL01000008">
    <property type="protein sequence ID" value="TWJ08156.1"/>
    <property type="molecule type" value="Genomic_DNA"/>
</dbReference>
<evidence type="ECO:0000313" key="10">
    <source>
        <dbReference type="EMBL" id="TWJ08156.1"/>
    </source>
</evidence>
<keyword evidence="6 9" id="KW-1133">Transmembrane helix</keyword>
<feature type="transmembrane region" description="Helical" evidence="9">
    <location>
        <begin position="62"/>
        <end position="84"/>
    </location>
</feature>
<dbReference type="AlphaFoldDB" id="A0A562URB8"/>
<feature type="transmembrane region" description="Helical" evidence="9">
    <location>
        <begin position="34"/>
        <end position="55"/>
    </location>
</feature>
<keyword evidence="7 9" id="KW-0472">Membrane</keyword>
<dbReference type="InterPro" id="IPR002549">
    <property type="entry name" value="AI-2E-like"/>
</dbReference>
<dbReference type="PANTHER" id="PTHR21716:SF53">
    <property type="entry name" value="PERMEASE PERM-RELATED"/>
    <property type="match status" value="1"/>
</dbReference>
<dbReference type="GO" id="GO:0005886">
    <property type="term" value="C:plasma membrane"/>
    <property type="evidence" value="ECO:0007669"/>
    <property type="project" value="UniProtKB-SubCell"/>
</dbReference>
<dbReference type="GO" id="GO:0055085">
    <property type="term" value="P:transmembrane transport"/>
    <property type="evidence" value="ECO:0007669"/>
    <property type="project" value="TreeGrafter"/>
</dbReference>
<keyword evidence="4" id="KW-1003">Cell membrane</keyword>
<feature type="compositionally biased region" description="Basic and acidic residues" evidence="8">
    <location>
        <begin position="342"/>
        <end position="353"/>
    </location>
</feature>
<protein>
    <submittedName>
        <fullName evidence="10">Putative PurR-regulated permease PerM</fullName>
    </submittedName>
</protein>
<feature type="transmembrane region" description="Helical" evidence="9">
    <location>
        <begin position="7"/>
        <end position="28"/>
    </location>
</feature>
<evidence type="ECO:0000256" key="9">
    <source>
        <dbReference type="SAM" id="Phobius"/>
    </source>
</evidence>
<feature type="transmembrane region" description="Helical" evidence="9">
    <location>
        <begin position="210"/>
        <end position="242"/>
    </location>
</feature>
<dbReference type="OrthoDB" id="4016357at2"/>
<evidence type="ECO:0000256" key="6">
    <source>
        <dbReference type="ARBA" id="ARBA00022989"/>
    </source>
</evidence>
<dbReference type="RefSeq" id="WP_147142368.1">
    <property type="nucleotide sequence ID" value="NZ_BAABIJ010000004.1"/>
</dbReference>
<keyword evidence="3" id="KW-0813">Transport</keyword>
<sequence length="396" mass="40918">MRTTPPLWRYALITAVVLAVIAVAQLIVQARAVLVLLFLSFLLAAGLEPLVAWLVRHGVRRGVAVALVCVTGTAVVAGAIVVGVRPAVAQFGQLVSSAPRVMNEIAAELGDTDSTLGRYLSEADVQQAWQSAMSKLPDVLLSSAGAIVGILGSIAGALFSVLTVAALTVYFMLALPRIVDNVAIVLGEPERADVLRRALRKVGGYVTGQIVICGCAGTAAYVFFLIAGIPYSAVLAIGVAALDLVPQVGATLGAVLGVGMALTVSVPLAVITLAFFLAYQGFENFLLAPRVFAQATALSPLAAFSAALVGGAAAGLVGAVAALPVTAALQVVVRHWAGRRFPEPPRRSGRDDTALDPPGGRLPCTVGRDGPTKRWSERAEWPPVRTRGPAGTSAVR</sequence>
<name>A0A562URB8_9ACTN</name>
<evidence type="ECO:0000256" key="5">
    <source>
        <dbReference type="ARBA" id="ARBA00022692"/>
    </source>
</evidence>
<organism evidence="10 11">
    <name type="scientific">Stackebrandtia albiflava</name>
    <dbReference type="NCBI Taxonomy" id="406432"/>
    <lineage>
        <taxon>Bacteria</taxon>
        <taxon>Bacillati</taxon>
        <taxon>Actinomycetota</taxon>
        <taxon>Actinomycetes</taxon>
        <taxon>Glycomycetales</taxon>
        <taxon>Glycomycetaceae</taxon>
        <taxon>Stackebrandtia</taxon>
    </lineage>
</organism>
<comment type="similarity">
    <text evidence="2">Belongs to the autoinducer-2 exporter (AI-2E) (TC 2.A.86) family.</text>
</comment>
<feature type="transmembrane region" description="Helical" evidence="9">
    <location>
        <begin position="254"/>
        <end position="279"/>
    </location>
</feature>
<evidence type="ECO:0000313" key="11">
    <source>
        <dbReference type="Proteomes" id="UP000321617"/>
    </source>
</evidence>
<evidence type="ECO:0000256" key="4">
    <source>
        <dbReference type="ARBA" id="ARBA00022475"/>
    </source>
</evidence>
<evidence type="ECO:0000256" key="3">
    <source>
        <dbReference type="ARBA" id="ARBA00022448"/>
    </source>
</evidence>